<dbReference type="AlphaFoldDB" id="A0A090VLD9"/>
<dbReference type="EMBL" id="SORL01000002">
    <property type="protein sequence ID" value="TDY65339.1"/>
    <property type="molecule type" value="Genomic_DNA"/>
</dbReference>
<dbReference type="Proteomes" id="UP000029644">
    <property type="component" value="Unassembled WGS sequence"/>
</dbReference>
<proteinExistence type="predicted"/>
<evidence type="ECO:0000313" key="1">
    <source>
        <dbReference type="EMBL" id="GAL64873.1"/>
    </source>
</evidence>
<sequence length="218" mass="25738">MNKTYRTLIGLLALITFIGCNNKKTLPVTNKSTNTSEIISKVIDSVAVRLSPRNLSPINTKGRFTVKDSIRVHEKLIDYINEFRTIAIDTSLALNIPNFELIEDMFFEDKFSGFTKVYDNSRSIHIDIDKIKIKRVTNTFYFDSIVYLNPSDHIGKYRDYKNIDYRFNFSKIVYNDKKDKAAIRCQYRFEDRSPNMSLFYLEKTNNIWEIKKSYHFIF</sequence>
<accession>A0A090VLD9</accession>
<dbReference type="EMBL" id="BBNQ01000024">
    <property type="protein sequence ID" value="GAL64873.1"/>
    <property type="molecule type" value="Genomic_DNA"/>
</dbReference>
<keyword evidence="4" id="KW-1185">Reference proteome</keyword>
<reference evidence="2 4" key="2">
    <citation type="submission" date="2019-03" db="EMBL/GenBank/DDBJ databases">
        <title>Genomic Encyclopedia of Type Strains, Phase III (KMG-III): the genomes of soil and plant-associated and newly described type strains.</title>
        <authorList>
            <person name="Whitman W."/>
        </authorList>
    </citation>
    <scope>NUCLEOTIDE SEQUENCE [LARGE SCALE GENOMIC DNA]</scope>
    <source>
        <strain evidence="2 4">CECT 8301</strain>
    </source>
</reference>
<gene>
    <name evidence="2" type="ORF">DFQ06_0159</name>
    <name evidence="1" type="ORF">JCM19300_2021</name>
</gene>
<accession>A0A4R8MH29</accession>
<evidence type="ECO:0000313" key="2">
    <source>
        <dbReference type="EMBL" id="TDY65339.1"/>
    </source>
</evidence>
<evidence type="ECO:0008006" key="5">
    <source>
        <dbReference type="Google" id="ProtNLM"/>
    </source>
</evidence>
<dbReference type="PROSITE" id="PS51257">
    <property type="entry name" value="PROKAR_LIPOPROTEIN"/>
    <property type="match status" value="1"/>
</dbReference>
<dbReference type="OrthoDB" id="1189501at2"/>
<protein>
    <recommendedName>
        <fullName evidence="5">Lipoprotein</fullName>
    </recommendedName>
</protein>
<dbReference type="Proteomes" id="UP000294824">
    <property type="component" value="Unassembled WGS sequence"/>
</dbReference>
<evidence type="ECO:0000313" key="4">
    <source>
        <dbReference type="Proteomes" id="UP000294824"/>
    </source>
</evidence>
<evidence type="ECO:0000313" key="3">
    <source>
        <dbReference type="Proteomes" id="UP000029644"/>
    </source>
</evidence>
<name>A0A090VLD9_9FLAO</name>
<comment type="caution">
    <text evidence="1">The sequence shown here is derived from an EMBL/GenBank/DDBJ whole genome shotgun (WGS) entry which is preliminary data.</text>
</comment>
<reference evidence="1 3" key="1">
    <citation type="journal article" date="2014" name="Genome Announc.">
        <title>Draft Genome Sequences of Marine Flavobacterium Algibacter lectus Strains SS8 and NR4.</title>
        <authorList>
            <person name="Takatani N."/>
            <person name="Nakanishi M."/>
            <person name="Meirelles P."/>
            <person name="Mino S."/>
            <person name="Suda W."/>
            <person name="Oshima K."/>
            <person name="Hattori M."/>
            <person name="Ohkuma M."/>
            <person name="Hosokawa M."/>
            <person name="Miyashita K."/>
            <person name="Thompson F.L."/>
            <person name="Niwa A."/>
            <person name="Sawabe T."/>
            <person name="Sawabe T."/>
        </authorList>
    </citation>
    <scope>NUCLEOTIDE SEQUENCE [LARGE SCALE GENOMIC DNA]</scope>
    <source>
        <strain evidence="1 3">JCM 19300</strain>
    </source>
</reference>
<organism evidence="1 3">
    <name type="scientific">Algibacter lectus</name>
    <dbReference type="NCBI Taxonomy" id="221126"/>
    <lineage>
        <taxon>Bacteria</taxon>
        <taxon>Pseudomonadati</taxon>
        <taxon>Bacteroidota</taxon>
        <taxon>Flavobacteriia</taxon>
        <taxon>Flavobacteriales</taxon>
        <taxon>Flavobacteriaceae</taxon>
        <taxon>Algibacter</taxon>
    </lineage>
</organism>
<dbReference type="RefSeq" id="WP_042506707.1">
    <property type="nucleotide sequence ID" value="NZ_BBNQ01000024.1"/>
</dbReference>